<protein>
    <recommendedName>
        <fullName evidence="3">Chitin-binding type-4 domain-containing protein</fullName>
    </recommendedName>
</protein>
<feature type="region of interest" description="Disordered" evidence="1">
    <location>
        <begin position="239"/>
        <end position="274"/>
    </location>
</feature>
<evidence type="ECO:0000256" key="1">
    <source>
        <dbReference type="SAM" id="MobiDB-lite"/>
    </source>
</evidence>
<evidence type="ECO:0000313" key="4">
    <source>
        <dbReference type="EMBL" id="KAL3885721.1"/>
    </source>
</evidence>
<organism evidence="4 5">
    <name type="scientific">Sinanodonta woodiana</name>
    <name type="common">Chinese pond mussel</name>
    <name type="synonym">Anodonta woodiana</name>
    <dbReference type="NCBI Taxonomy" id="1069815"/>
    <lineage>
        <taxon>Eukaryota</taxon>
        <taxon>Metazoa</taxon>
        <taxon>Spiralia</taxon>
        <taxon>Lophotrochozoa</taxon>
        <taxon>Mollusca</taxon>
        <taxon>Bivalvia</taxon>
        <taxon>Autobranchia</taxon>
        <taxon>Heteroconchia</taxon>
        <taxon>Palaeoheterodonta</taxon>
        <taxon>Unionida</taxon>
        <taxon>Unionoidea</taxon>
        <taxon>Unionidae</taxon>
        <taxon>Unioninae</taxon>
        <taxon>Sinanodonta</taxon>
    </lineage>
</organism>
<sequence length="378" mass="42375">MQLFRLLVTVYGIVHEAWGHGLLVDPPSRNYMGMAGFDVPINYDTMGLNCGGFANQWNNHGGKCGVCGDPYQGPRLHEPNGRYATPFIGRCYPKGTKSIEVTVRITAYHKGYFEFRLCPNNNPNVNVTQECFDRQRLAVSGTGITRYDINFVEQLHYNFRIDLPKGLECTQCVLQWKYNTGNSWGCDENSKCGVGLGPQEQFINCADVAVLPDCTTVAPTNSPSSTFSPQRTRFKTNFTQVSPSDDTTSESTTTKRPRTTRMRQRKTTFQPTTLRKASPITTSLATNRFVGTQCQATGIWIGNHNMDTWCMTNCLHDPPYCPISRCACTGSNIQSRNMTMRTCVPTAAWSHVPGFSSWCVLNCNWDRPNCPPQYCTCH</sequence>
<comment type="caution">
    <text evidence="4">The sequence shown here is derived from an EMBL/GenBank/DDBJ whole genome shotgun (WGS) entry which is preliminary data.</text>
</comment>
<dbReference type="Proteomes" id="UP001634394">
    <property type="component" value="Unassembled WGS sequence"/>
</dbReference>
<reference evidence="4 5" key="1">
    <citation type="submission" date="2024-11" db="EMBL/GenBank/DDBJ databases">
        <title>Chromosome-level genome assembly of the freshwater bivalve Anodonta woodiana.</title>
        <authorList>
            <person name="Chen X."/>
        </authorList>
    </citation>
    <scope>NUCLEOTIDE SEQUENCE [LARGE SCALE GENOMIC DNA]</scope>
    <source>
        <strain evidence="4">MN2024</strain>
        <tissue evidence="4">Gills</tissue>
    </source>
</reference>
<dbReference type="EMBL" id="JBJQND010000002">
    <property type="protein sequence ID" value="KAL3885721.1"/>
    <property type="molecule type" value="Genomic_DNA"/>
</dbReference>
<keyword evidence="2" id="KW-0732">Signal</keyword>
<gene>
    <name evidence="4" type="ORF">ACJMK2_025766</name>
</gene>
<dbReference type="Pfam" id="PF03067">
    <property type="entry name" value="LPMO_10"/>
    <property type="match status" value="1"/>
</dbReference>
<dbReference type="AlphaFoldDB" id="A0ABD3XJD9"/>
<dbReference type="InterPro" id="IPR004302">
    <property type="entry name" value="Cellulose/chitin-bd_N"/>
</dbReference>
<evidence type="ECO:0000313" key="5">
    <source>
        <dbReference type="Proteomes" id="UP001634394"/>
    </source>
</evidence>
<keyword evidence="5" id="KW-1185">Reference proteome</keyword>
<proteinExistence type="predicted"/>
<feature type="compositionally biased region" description="Basic residues" evidence="1">
    <location>
        <begin position="255"/>
        <end position="266"/>
    </location>
</feature>
<feature type="domain" description="Chitin-binding type-4" evidence="3">
    <location>
        <begin position="20"/>
        <end position="208"/>
    </location>
</feature>
<evidence type="ECO:0000259" key="3">
    <source>
        <dbReference type="Pfam" id="PF03067"/>
    </source>
</evidence>
<feature type="chain" id="PRO_5044836740" description="Chitin-binding type-4 domain-containing protein" evidence="2">
    <location>
        <begin position="20"/>
        <end position="378"/>
    </location>
</feature>
<feature type="signal peptide" evidence="2">
    <location>
        <begin position="1"/>
        <end position="19"/>
    </location>
</feature>
<evidence type="ECO:0000256" key="2">
    <source>
        <dbReference type="SAM" id="SignalP"/>
    </source>
</evidence>
<accession>A0ABD3XJD9</accession>
<name>A0ABD3XJD9_SINWO</name>